<dbReference type="Proteomes" id="UP000603141">
    <property type="component" value="Unassembled WGS sequence"/>
</dbReference>
<evidence type="ECO:0000313" key="2">
    <source>
        <dbReference type="Proteomes" id="UP000603141"/>
    </source>
</evidence>
<keyword evidence="2" id="KW-1185">Reference proteome</keyword>
<dbReference type="EMBL" id="JAENIJ010000035">
    <property type="protein sequence ID" value="MBK1884103.1"/>
    <property type="molecule type" value="Genomic_DNA"/>
</dbReference>
<accession>A0A934SF90</accession>
<organism evidence="1 2">
    <name type="scientific">Luteolibacter pohnpeiensis</name>
    <dbReference type="NCBI Taxonomy" id="454153"/>
    <lineage>
        <taxon>Bacteria</taxon>
        <taxon>Pseudomonadati</taxon>
        <taxon>Verrucomicrobiota</taxon>
        <taxon>Verrucomicrobiia</taxon>
        <taxon>Verrucomicrobiales</taxon>
        <taxon>Verrucomicrobiaceae</taxon>
        <taxon>Luteolibacter</taxon>
    </lineage>
</organism>
<sequence>MLAGYRDLPTLKARLLPGAMGDGWEYGEDLRTIGLGVAAMFDQFTGRTLRRTVDAEFECAADLASVVVSCYPIEGNPVVSIQDGLSESVISELIVGIQRRSGIIHFGGAPSDSTRTLRIVNTGGFWCQDDEGDDATPPAGATPLPDDLLHAWYHQVRAICEAEQIFRSKAAGRNKDDKALDLTTIELMPGVLKTLQLYIRMG</sequence>
<name>A0A934SF90_9BACT</name>
<evidence type="ECO:0000313" key="1">
    <source>
        <dbReference type="EMBL" id="MBK1884103.1"/>
    </source>
</evidence>
<dbReference type="AlphaFoldDB" id="A0A934SF90"/>
<dbReference type="RefSeq" id="WP_200272977.1">
    <property type="nucleotide sequence ID" value="NZ_JAENIJ010000035.1"/>
</dbReference>
<protein>
    <submittedName>
        <fullName evidence="1">Uncharacterized protein</fullName>
    </submittedName>
</protein>
<reference evidence="1" key="1">
    <citation type="submission" date="2021-01" db="EMBL/GenBank/DDBJ databases">
        <title>Modified the classification status of verrucomicrobia.</title>
        <authorList>
            <person name="Feng X."/>
        </authorList>
    </citation>
    <scope>NUCLEOTIDE SEQUENCE</scope>
    <source>
        <strain evidence="1">KCTC 22041</strain>
    </source>
</reference>
<proteinExistence type="predicted"/>
<comment type="caution">
    <text evidence="1">The sequence shown here is derived from an EMBL/GenBank/DDBJ whole genome shotgun (WGS) entry which is preliminary data.</text>
</comment>
<gene>
    <name evidence="1" type="ORF">JIN85_16910</name>
</gene>